<dbReference type="GO" id="GO:0016791">
    <property type="term" value="F:phosphatase activity"/>
    <property type="evidence" value="ECO:0007669"/>
    <property type="project" value="InterPro"/>
</dbReference>
<keyword evidence="5 8" id="KW-0378">Hydrolase</keyword>
<gene>
    <name evidence="8" type="ORF">ELQ92_11405</name>
</gene>
<dbReference type="GO" id="GO:0046872">
    <property type="term" value="F:metal ion binding"/>
    <property type="evidence" value="ECO:0007669"/>
    <property type="project" value="UniProtKB-KW"/>
</dbReference>
<reference evidence="8 9" key="1">
    <citation type="submission" date="2018-12" db="EMBL/GenBank/DDBJ databases">
        <authorList>
            <person name="Li F."/>
        </authorList>
    </citation>
    <scope>NUCLEOTIDE SEQUENCE [LARGE SCALE GENOMIC DNA]</scope>
    <source>
        <strain evidence="8 9">8H24J-4-2</strain>
    </source>
</reference>
<organism evidence="8 9">
    <name type="scientific">Labedella populi</name>
    <dbReference type="NCBI Taxonomy" id="2498850"/>
    <lineage>
        <taxon>Bacteria</taxon>
        <taxon>Bacillati</taxon>
        <taxon>Actinomycetota</taxon>
        <taxon>Actinomycetes</taxon>
        <taxon>Micrococcales</taxon>
        <taxon>Microbacteriaceae</taxon>
        <taxon>Labedella</taxon>
    </lineage>
</organism>
<dbReference type="OrthoDB" id="9781367at2"/>
<dbReference type="InterPro" id="IPR004446">
    <property type="entry name" value="Heptose_bisP_phosphatase"/>
</dbReference>
<dbReference type="PANTHER" id="PTHR42891:SF1">
    <property type="entry name" value="D-GLYCERO-BETA-D-MANNO-HEPTOSE-1,7-BISPHOSPHATE 7-PHOSPHATASE"/>
    <property type="match status" value="1"/>
</dbReference>
<evidence type="ECO:0000256" key="7">
    <source>
        <dbReference type="ARBA" id="ARBA00031828"/>
    </source>
</evidence>
<comment type="caution">
    <text evidence="8">The sequence shown here is derived from an EMBL/GenBank/DDBJ whole genome shotgun (WGS) entry which is preliminary data.</text>
</comment>
<dbReference type="SUPFAM" id="SSF56784">
    <property type="entry name" value="HAD-like"/>
    <property type="match status" value="1"/>
</dbReference>
<accession>A0A444QC46</accession>
<dbReference type="NCBIfam" id="TIGR01656">
    <property type="entry name" value="Histidinol-ppas"/>
    <property type="match status" value="1"/>
</dbReference>
<sequence>MVPSWQIERPIASAFTPRSSGYHRRMGFDATAPTGTSAPSAVLFDRDGTLVRDVPYNGDPALVEILPTVREAVDLLRERDIPIGVVSNQSGVARGLISLDDVRAVNRRIDDLIGPFDVWCVCPHGPGDGCACRKPRPGLVLDACERLDVDPHDAVVIGDIAADLGAAESAGATGILVPTPVTLVPEVVAAELVASTVLEAVELALADGAMGASTRRRRVTR</sequence>
<evidence type="ECO:0000256" key="2">
    <source>
        <dbReference type="ARBA" id="ARBA00005628"/>
    </source>
</evidence>
<dbReference type="EMBL" id="RZNC01000003">
    <property type="protein sequence ID" value="RWZ61571.1"/>
    <property type="molecule type" value="Genomic_DNA"/>
</dbReference>
<dbReference type="InterPro" id="IPR023214">
    <property type="entry name" value="HAD_sf"/>
</dbReference>
<comment type="similarity">
    <text evidence="2">Belongs to the GmhB family.</text>
</comment>
<keyword evidence="3" id="KW-0963">Cytoplasm</keyword>
<dbReference type="GO" id="GO:0005737">
    <property type="term" value="C:cytoplasm"/>
    <property type="evidence" value="ECO:0007669"/>
    <property type="project" value="UniProtKB-SubCell"/>
</dbReference>
<evidence type="ECO:0000256" key="5">
    <source>
        <dbReference type="ARBA" id="ARBA00022801"/>
    </source>
</evidence>
<dbReference type="InterPro" id="IPR036412">
    <property type="entry name" value="HAD-like_sf"/>
</dbReference>
<evidence type="ECO:0000256" key="1">
    <source>
        <dbReference type="ARBA" id="ARBA00004496"/>
    </source>
</evidence>
<keyword evidence="6" id="KW-0119">Carbohydrate metabolism</keyword>
<dbReference type="GO" id="GO:0005975">
    <property type="term" value="P:carbohydrate metabolic process"/>
    <property type="evidence" value="ECO:0007669"/>
    <property type="project" value="InterPro"/>
</dbReference>
<dbReference type="CDD" id="cd07503">
    <property type="entry name" value="HAD_HisB-N"/>
    <property type="match status" value="1"/>
</dbReference>
<proteinExistence type="inferred from homology"/>
<evidence type="ECO:0000313" key="8">
    <source>
        <dbReference type="EMBL" id="RWZ61571.1"/>
    </source>
</evidence>
<evidence type="ECO:0000256" key="6">
    <source>
        <dbReference type="ARBA" id="ARBA00023277"/>
    </source>
</evidence>
<dbReference type="AlphaFoldDB" id="A0A444QC46"/>
<comment type="subcellular location">
    <subcellularLocation>
        <location evidence="1">Cytoplasm</location>
    </subcellularLocation>
</comment>
<dbReference type="InterPro" id="IPR006549">
    <property type="entry name" value="HAD-SF_hydro_IIIA"/>
</dbReference>
<dbReference type="PANTHER" id="PTHR42891">
    <property type="entry name" value="D-GLYCERO-BETA-D-MANNO-HEPTOSE-1,7-BISPHOSPHATE 7-PHOSPHATASE"/>
    <property type="match status" value="1"/>
</dbReference>
<dbReference type="Proteomes" id="UP000288603">
    <property type="component" value="Unassembled WGS sequence"/>
</dbReference>
<protein>
    <recommendedName>
        <fullName evidence="7">D,D-heptose 1,7-bisphosphate phosphatase</fullName>
    </recommendedName>
</protein>
<name>A0A444QC46_9MICO</name>
<dbReference type="Gene3D" id="3.40.50.1000">
    <property type="entry name" value="HAD superfamily/HAD-like"/>
    <property type="match status" value="1"/>
</dbReference>
<keyword evidence="4" id="KW-0479">Metal-binding</keyword>
<evidence type="ECO:0000256" key="3">
    <source>
        <dbReference type="ARBA" id="ARBA00022490"/>
    </source>
</evidence>
<keyword evidence="9" id="KW-1185">Reference proteome</keyword>
<dbReference type="Pfam" id="PF13242">
    <property type="entry name" value="Hydrolase_like"/>
    <property type="match status" value="1"/>
</dbReference>
<dbReference type="InterPro" id="IPR006543">
    <property type="entry name" value="Histidinol-phos"/>
</dbReference>
<evidence type="ECO:0000256" key="4">
    <source>
        <dbReference type="ARBA" id="ARBA00022723"/>
    </source>
</evidence>
<dbReference type="NCBIfam" id="TIGR01662">
    <property type="entry name" value="HAD-SF-IIIA"/>
    <property type="match status" value="1"/>
</dbReference>
<evidence type="ECO:0000313" key="9">
    <source>
        <dbReference type="Proteomes" id="UP000288603"/>
    </source>
</evidence>